<dbReference type="GO" id="GO:0003995">
    <property type="term" value="F:acyl-CoA dehydrogenase activity"/>
    <property type="evidence" value="ECO:0007669"/>
    <property type="project" value="TreeGrafter"/>
</dbReference>
<dbReference type="EMBL" id="CP018221">
    <property type="protein sequence ID" value="API60840.1"/>
    <property type="molecule type" value="Genomic_DNA"/>
</dbReference>
<dbReference type="InterPro" id="IPR013107">
    <property type="entry name" value="Acyl-CoA_DH_C"/>
</dbReference>
<evidence type="ECO:0000313" key="4">
    <source>
        <dbReference type="Proteomes" id="UP000182063"/>
    </source>
</evidence>
<dbReference type="PANTHER" id="PTHR48083:SF19">
    <property type="entry name" value="FLAVIN-DEPENDENT MONOOXYGENASE, OXYGENASE SUBUNIT HSAA"/>
    <property type="match status" value="1"/>
</dbReference>
<dbReference type="AlphaFoldDB" id="A0A1L3ZYZ5"/>
<gene>
    <name evidence="3" type="ORF">BSL82_17410</name>
</gene>
<dbReference type="GO" id="GO:0050660">
    <property type="term" value="F:flavin adenine dinucleotide binding"/>
    <property type="evidence" value="ECO:0007669"/>
    <property type="project" value="InterPro"/>
</dbReference>
<reference evidence="4" key="1">
    <citation type="submission" date="2016-11" db="EMBL/GenBank/DDBJ databases">
        <title>Complete Genome Sequence of alachlor-degrading Sphingomonas sp. strain JJ-A5.</title>
        <authorList>
            <person name="Lee H."/>
            <person name="Ka J.-O."/>
        </authorList>
    </citation>
    <scope>NUCLEOTIDE SEQUENCE [LARGE SCALE GENOMIC DNA]</scope>
    <source>
        <strain evidence="4">JJ-A5</strain>
    </source>
</reference>
<dbReference type="Gene3D" id="1.20.140.10">
    <property type="entry name" value="Butyryl-CoA Dehydrogenase, subunit A, domain 3"/>
    <property type="match status" value="1"/>
</dbReference>
<dbReference type="GO" id="GO:0005737">
    <property type="term" value="C:cytoplasm"/>
    <property type="evidence" value="ECO:0007669"/>
    <property type="project" value="TreeGrafter"/>
</dbReference>
<sequence>MSDVRKLEPANITLSEVIDRTEALLPAIADRALQTERDRNIPIETIREIRAAGLDRVMQPQRWGGFGLDVDAFFEICWRLSSACGSTGWVYAQSAMQKWSLSYASDKALADLFQQRDVRTCCAFNPRGAHVEPVPGGWNVTGRWQWASGCLHADWALLAAMVPESSAPVLLLVPKEDFLIEDTWHVSGLRGTASNDIVIEHPLFVPGHRFAPMRATDDTALMTYGNGSFGAPQASITPWGVVTPVIGMAQGALRAYEDSTRDRLSAFGGQKVAQMVGPQMRISEAAAKIDAARALARNDISEAIARGKAGDSFSNDDRVRFRRDHAFIVNLCYDATMMLARAAGANSLFETNPIQRFLRDLHAGSMQIASNWDEQAESYGRVRMGGEPNGSMW</sequence>
<protein>
    <recommendedName>
        <fullName evidence="2">Acyl-CoA dehydrogenase C-terminal domain-containing protein</fullName>
    </recommendedName>
</protein>
<dbReference type="SUPFAM" id="SSF56645">
    <property type="entry name" value="Acyl-CoA dehydrogenase NM domain-like"/>
    <property type="match status" value="1"/>
</dbReference>
<dbReference type="Proteomes" id="UP000182063">
    <property type="component" value="Chromosome"/>
</dbReference>
<dbReference type="InterPro" id="IPR009100">
    <property type="entry name" value="AcylCoA_DH/oxidase_NM_dom_sf"/>
</dbReference>
<organism evidence="3 4">
    <name type="scientific">Tardibacter chloracetimidivorans</name>
    <dbReference type="NCBI Taxonomy" id="1921510"/>
    <lineage>
        <taxon>Bacteria</taxon>
        <taxon>Pseudomonadati</taxon>
        <taxon>Pseudomonadota</taxon>
        <taxon>Alphaproteobacteria</taxon>
        <taxon>Sphingomonadales</taxon>
        <taxon>Sphingomonadaceae</taxon>
        <taxon>Tardibacter</taxon>
    </lineage>
</organism>
<proteinExistence type="predicted"/>
<dbReference type="InterPro" id="IPR050741">
    <property type="entry name" value="Acyl-CoA_dehydrogenase"/>
</dbReference>
<dbReference type="KEGG" id="sphj:BSL82_17410"/>
<evidence type="ECO:0000313" key="3">
    <source>
        <dbReference type="EMBL" id="API60840.1"/>
    </source>
</evidence>
<keyword evidence="1" id="KW-0560">Oxidoreductase</keyword>
<dbReference type="Gene3D" id="1.10.540.10">
    <property type="entry name" value="Acyl-CoA dehydrogenase/oxidase, N-terminal domain"/>
    <property type="match status" value="1"/>
</dbReference>
<name>A0A1L3ZYZ5_9SPHN</name>
<evidence type="ECO:0000259" key="2">
    <source>
        <dbReference type="Pfam" id="PF08028"/>
    </source>
</evidence>
<dbReference type="InterPro" id="IPR037069">
    <property type="entry name" value="AcylCoA_DH/ox_N_sf"/>
</dbReference>
<dbReference type="PANTHER" id="PTHR48083">
    <property type="entry name" value="MEDIUM-CHAIN SPECIFIC ACYL-COA DEHYDROGENASE, MITOCHONDRIAL-RELATED"/>
    <property type="match status" value="1"/>
</dbReference>
<dbReference type="STRING" id="1921510.BSL82_17410"/>
<accession>A0A1L3ZYZ5</accession>
<dbReference type="Pfam" id="PF08028">
    <property type="entry name" value="Acyl-CoA_dh_2"/>
    <property type="match status" value="1"/>
</dbReference>
<dbReference type="GO" id="GO:0033539">
    <property type="term" value="P:fatty acid beta-oxidation using acyl-CoA dehydrogenase"/>
    <property type="evidence" value="ECO:0007669"/>
    <property type="project" value="TreeGrafter"/>
</dbReference>
<dbReference type="GO" id="GO:0016712">
    <property type="term" value="F:oxidoreductase activity, acting on paired donors, with incorporation or reduction of molecular oxygen, reduced flavin or flavoprotein as one donor, and incorporation of one atom of oxygen"/>
    <property type="evidence" value="ECO:0007669"/>
    <property type="project" value="TreeGrafter"/>
</dbReference>
<dbReference type="InterPro" id="IPR046373">
    <property type="entry name" value="Acyl-CoA_Oxase/DH_mid-dom_sf"/>
</dbReference>
<dbReference type="SUPFAM" id="SSF47203">
    <property type="entry name" value="Acyl-CoA dehydrogenase C-terminal domain-like"/>
    <property type="match status" value="1"/>
</dbReference>
<feature type="domain" description="Acyl-CoA dehydrogenase C-terminal" evidence="2">
    <location>
        <begin position="241"/>
        <end position="368"/>
    </location>
</feature>
<dbReference type="Gene3D" id="2.40.110.10">
    <property type="entry name" value="Butyryl-CoA Dehydrogenase, subunit A, domain 2"/>
    <property type="match status" value="1"/>
</dbReference>
<evidence type="ECO:0000256" key="1">
    <source>
        <dbReference type="ARBA" id="ARBA00023002"/>
    </source>
</evidence>
<keyword evidence="4" id="KW-1185">Reference proteome</keyword>
<dbReference type="PIRSF" id="PIRSF016578">
    <property type="entry name" value="HsaA"/>
    <property type="match status" value="1"/>
</dbReference>
<dbReference type="InterPro" id="IPR036250">
    <property type="entry name" value="AcylCo_DH-like_C"/>
</dbReference>